<dbReference type="EMBL" id="SKBQ01000105">
    <property type="protein sequence ID" value="TPX18934.1"/>
    <property type="molecule type" value="Genomic_DNA"/>
</dbReference>
<dbReference type="SMART" id="SM00852">
    <property type="entry name" value="MoCF_biosynth"/>
    <property type="match status" value="1"/>
</dbReference>
<accession>A0A507BJD7</accession>
<dbReference type="InterPro" id="IPR036425">
    <property type="entry name" value="MoaB/Mog-like_dom_sf"/>
</dbReference>
<sequence length="449" mass="49128">MATPHTGTRGVHTYDSLRVVCPRSPETELAQVVLGLLGEGVQPGFGALRGERSATVDSFLAMLCSGAVRRGLRTILTDCFAGANAALEGIRVCLAPLETRERERAAGSKEQMFARLSQLARHLSRPVPNFTHTSAAASTAGLARSGIMASSASAEERNTRAIHTAACLIIGDEVLGGKTVDTNSAYMAKWCFSLGIQLKRVEVIEDDESEIIEAVRRMSDRYDFIVTSGGIGPTHDDITYQSIAKAFGLPLKLYDEAYERMKRLSRPHSSQPNFSWDEDTPARRAKLRMVELPTDESRDLKKQFLFPRDELWVPVAVVNGNVHILPGIPRLFEALLDALKPSIVPRLTDPEGKGICRILVSTPMAESAVAAYLTDLASRVESKGVKVGSYPRWEKKTNTVTLVGRADTCPVLLDRDQAFLESLVPEVVENVQGKRILVEGEDDEPSEQS</sequence>
<dbReference type="InterPro" id="IPR001453">
    <property type="entry name" value="MoaB/Mog_dom"/>
</dbReference>
<protein>
    <recommendedName>
        <fullName evidence="1">MoaB/Mog domain-containing protein</fullName>
    </recommendedName>
</protein>
<dbReference type="SUPFAM" id="SSF53218">
    <property type="entry name" value="Molybdenum cofactor biosynthesis proteins"/>
    <property type="match status" value="1"/>
</dbReference>
<name>A0A507BJD7_9PEZI</name>
<organism evidence="2 3">
    <name type="scientific">Thyridium curvatum</name>
    <dbReference type="NCBI Taxonomy" id="1093900"/>
    <lineage>
        <taxon>Eukaryota</taxon>
        <taxon>Fungi</taxon>
        <taxon>Dikarya</taxon>
        <taxon>Ascomycota</taxon>
        <taxon>Pezizomycotina</taxon>
        <taxon>Sordariomycetes</taxon>
        <taxon>Sordariomycetidae</taxon>
        <taxon>Thyridiales</taxon>
        <taxon>Thyridiaceae</taxon>
        <taxon>Thyridium</taxon>
    </lineage>
</organism>
<feature type="domain" description="MoaB/Mog" evidence="1">
    <location>
        <begin position="166"/>
        <end position="346"/>
    </location>
</feature>
<dbReference type="PANTHER" id="PTHR47675">
    <property type="entry name" value="MOLYBDOPTERIN BINDING DOMAIN PROTEIN (AFU_ORTHOLOGUE AFUA_5G11210)"/>
    <property type="match status" value="1"/>
</dbReference>
<dbReference type="Pfam" id="PF00994">
    <property type="entry name" value="MoCF_biosynth"/>
    <property type="match status" value="1"/>
</dbReference>
<dbReference type="Pfam" id="PF24102">
    <property type="entry name" value="FLAD1_M"/>
    <property type="match status" value="1"/>
</dbReference>
<proteinExistence type="predicted"/>
<dbReference type="PANTHER" id="PTHR47675:SF1">
    <property type="entry name" value="MOLYBDOPTERIN BINDING DOMAIN PROTEIN (AFU_ORTHOLOGUE AFUA_5G11210)"/>
    <property type="match status" value="1"/>
</dbReference>
<dbReference type="AlphaFoldDB" id="A0A507BJD7"/>
<dbReference type="GO" id="GO:0047884">
    <property type="term" value="F:FAD diphosphatase activity"/>
    <property type="evidence" value="ECO:0007669"/>
    <property type="project" value="TreeGrafter"/>
</dbReference>
<evidence type="ECO:0000313" key="2">
    <source>
        <dbReference type="EMBL" id="TPX18934.1"/>
    </source>
</evidence>
<dbReference type="Gene3D" id="3.40.980.10">
    <property type="entry name" value="MoaB/Mog-like domain"/>
    <property type="match status" value="1"/>
</dbReference>
<dbReference type="RefSeq" id="XP_031000645.1">
    <property type="nucleotide sequence ID" value="XM_031134139.1"/>
</dbReference>
<evidence type="ECO:0000313" key="3">
    <source>
        <dbReference type="Proteomes" id="UP000319257"/>
    </source>
</evidence>
<comment type="caution">
    <text evidence="2">The sequence shown here is derived from an EMBL/GenBank/DDBJ whole genome shotgun (WGS) entry which is preliminary data.</text>
</comment>
<dbReference type="FunCoup" id="A0A507BJD7">
    <property type="interactions" value="15"/>
</dbReference>
<dbReference type="GeneID" id="41978859"/>
<dbReference type="STRING" id="1093900.A0A507BJD7"/>
<dbReference type="InterPro" id="IPR056596">
    <property type="entry name" value="FLAD1_M"/>
</dbReference>
<keyword evidence="3" id="KW-1185">Reference proteome</keyword>
<dbReference type="CDD" id="cd00885">
    <property type="entry name" value="cinA"/>
    <property type="match status" value="1"/>
</dbReference>
<evidence type="ECO:0000259" key="1">
    <source>
        <dbReference type="SMART" id="SM00852"/>
    </source>
</evidence>
<dbReference type="Proteomes" id="UP000319257">
    <property type="component" value="Unassembled WGS sequence"/>
</dbReference>
<reference evidence="2 3" key="1">
    <citation type="submission" date="2019-06" db="EMBL/GenBank/DDBJ databases">
        <title>Draft genome sequence of the filamentous fungus Phialemoniopsis curvata isolated from diesel fuel.</title>
        <authorList>
            <person name="Varaljay V.A."/>
            <person name="Lyon W.J."/>
            <person name="Crouch A.L."/>
            <person name="Drake C.E."/>
            <person name="Hollomon J.M."/>
            <person name="Nadeau L.J."/>
            <person name="Nunn H.S."/>
            <person name="Stevenson B.S."/>
            <person name="Bojanowski C.L."/>
            <person name="Crookes-Goodson W.J."/>
        </authorList>
    </citation>
    <scope>NUCLEOTIDE SEQUENCE [LARGE SCALE GENOMIC DNA]</scope>
    <source>
        <strain evidence="2 3">D216</strain>
    </source>
</reference>
<gene>
    <name evidence="2" type="ORF">E0L32_011412</name>
</gene>
<dbReference type="InParanoid" id="A0A507BJD7"/>
<dbReference type="GO" id="GO:0042726">
    <property type="term" value="P:flavin-containing compound metabolic process"/>
    <property type="evidence" value="ECO:0007669"/>
    <property type="project" value="TreeGrafter"/>
</dbReference>
<dbReference type="OrthoDB" id="448496at2759"/>